<dbReference type="InterPro" id="IPR000835">
    <property type="entry name" value="HTH_MarR-typ"/>
</dbReference>
<reference evidence="6" key="1">
    <citation type="submission" date="2017-03" db="EMBL/GenBank/DDBJ databases">
        <title>Full genome sequence of a non-lethal Shewanella isolate that potentiates virulence of Vibio parahaemolyticus causing acute hepatopancreatic necrosis disease (AHPND) in shrimp.</title>
        <authorList>
            <person name="Prachumwat A."/>
            <person name="Sritunyalucksana K."/>
        </authorList>
    </citation>
    <scope>NUCLEOTIDE SEQUENCE [LARGE SCALE GENOMIC DNA]</scope>
    <source>
        <strain evidence="6">TH2012</strain>
    </source>
</reference>
<dbReference type="SUPFAM" id="SSF46785">
    <property type="entry name" value="Winged helix' DNA-binding domain"/>
    <property type="match status" value="1"/>
</dbReference>
<sequence>MSTKEMDINKLLVEFYERFSAWEHHIVEGSGLPLPMMHTLELLGLYGPMRMTDLAEKLCISTGTLTVRVDKLASDGLVERITNPQDRRSLLISLTSLGLEIFKEHDRAHLDMTAKLTSNLSADDKATLQRLLGQLTEQFDTLA</sequence>
<dbReference type="RefSeq" id="WP_237158784.1">
    <property type="nucleotide sequence ID" value="NZ_CP020373.1"/>
</dbReference>
<organism evidence="5 6">
    <name type="scientific">Shewanella khirikhana</name>
    <dbReference type="NCBI Taxonomy" id="1965282"/>
    <lineage>
        <taxon>Bacteria</taxon>
        <taxon>Pseudomonadati</taxon>
        <taxon>Pseudomonadota</taxon>
        <taxon>Gammaproteobacteria</taxon>
        <taxon>Alteromonadales</taxon>
        <taxon>Shewanellaceae</taxon>
        <taxon>Shewanella</taxon>
    </lineage>
</organism>
<protein>
    <submittedName>
        <fullName evidence="5">Multiple antibiotic resistance protein MarR</fullName>
    </submittedName>
</protein>
<dbReference type="Gene3D" id="1.10.10.10">
    <property type="entry name" value="Winged helix-like DNA-binding domain superfamily/Winged helix DNA-binding domain"/>
    <property type="match status" value="1"/>
</dbReference>
<name>A0ABN5TSX8_9GAMM</name>
<evidence type="ECO:0000256" key="3">
    <source>
        <dbReference type="ARBA" id="ARBA00023163"/>
    </source>
</evidence>
<dbReference type="Pfam" id="PF01047">
    <property type="entry name" value="MarR"/>
    <property type="match status" value="1"/>
</dbReference>
<dbReference type="SMART" id="SM00347">
    <property type="entry name" value="HTH_MARR"/>
    <property type="match status" value="1"/>
</dbReference>
<keyword evidence="3" id="KW-0804">Transcription</keyword>
<dbReference type="PANTHER" id="PTHR42756:SF1">
    <property type="entry name" value="TRANSCRIPTIONAL REPRESSOR OF EMRAB OPERON"/>
    <property type="match status" value="1"/>
</dbReference>
<evidence type="ECO:0000313" key="5">
    <source>
        <dbReference type="EMBL" id="AZQ10558.1"/>
    </source>
</evidence>
<dbReference type="EMBL" id="CP020373">
    <property type="protein sequence ID" value="AZQ10558.1"/>
    <property type="molecule type" value="Genomic_DNA"/>
</dbReference>
<dbReference type="PRINTS" id="PR00598">
    <property type="entry name" value="HTHMARR"/>
</dbReference>
<dbReference type="InterPro" id="IPR036388">
    <property type="entry name" value="WH-like_DNA-bd_sf"/>
</dbReference>
<keyword evidence="1" id="KW-0805">Transcription regulation</keyword>
<evidence type="ECO:0000256" key="1">
    <source>
        <dbReference type="ARBA" id="ARBA00023015"/>
    </source>
</evidence>
<evidence type="ECO:0000259" key="4">
    <source>
        <dbReference type="PROSITE" id="PS50995"/>
    </source>
</evidence>
<evidence type="ECO:0000313" key="6">
    <source>
        <dbReference type="Proteomes" id="UP000278437"/>
    </source>
</evidence>
<feature type="domain" description="HTH marR-type" evidence="4">
    <location>
        <begin position="5"/>
        <end position="137"/>
    </location>
</feature>
<dbReference type="InterPro" id="IPR036390">
    <property type="entry name" value="WH_DNA-bd_sf"/>
</dbReference>
<gene>
    <name evidence="5" type="primary">marR</name>
    <name evidence="5" type="ORF">STH12_01437</name>
</gene>
<keyword evidence="2" id="KW-0238">DNA-binding</keyword>
<evidence type="ECO:0000256" key="2">
    <source>
        <dbReference type="ARBA" id="ARBA00023125"/>
    </source>
</evidence>
<dbReference type="PANTHER" id="PTHR42756">
    <property type="entry name" value="TRANSCRIPTIONAL REGULATOR, MARR"/>
    <property type="match status" value="1"/>
</dbReference>
<dbReference type="Proteomes" id="UP000278437">
    <property type="component" value="Chromosome"/>
</dbReference>
<keyword evidence="6" id="KW-1185">Reference proteome</keyword>
<proteinExistence type="predicted"/>
<dbReference type="PROSITE" id="PS50995">
    <property type="entry name" value="HTH_MARR_2"/>
    <property type="match status" value="1"/>
</dbReference>
<accession>A0ABN5TSX8</accession>